<dbReference type="PROSITE" id="PS50835">
    <property type="entry name" value="IG_LIKE"/>
    <property type="match status" value="1"/>
</dbReference>
<keyword evidence="4" id="KW-0490">MHC I</keyword>
<comment type="subcellular location">
    <subcellularLocation>
        <location evidence="1">Secreted</location>
    </subcellularLocation>
</comment>
<dbReference type="SUPFAM" id="SSF48726">
    <property type="entry name" value="Immunoglobulin"/>
    <property type="match status" value="1"/>
</dbReference>
<dbReference type="AlphaFoldDB" id="A0A6P8FMN9"/>
<keyword evidence="8" id="KW-0472">Membrane</keyword>
<dbReference type="Gene3D" id="2.60.40.10">
    <property type="entry name" value="Immunoglobulins"/>
    <property type="match status" value="1"/>
</dbReference>
<dbReference type="Proteomes" id="UP000515152">
    <property type="component" value="Chromosome 6"/>
</dbReference>
<evidence type="ECO:0000256" key="9">
    <source>
        <dbReference type="SAM" id="SignalP"/>
    </source>
</evidence>
<dbReference type="InterPro" id="IPR003597">
    <property type="entry name" value="Ig_C1-set"/>
</dbReference>
<dbReference type="InterPro" id="IPR007110">
    <property type="entry name" value="Ig-like_dom"/>
</dbReference>
<evidence type="ECO:0000259" key="10">
    <source>
        <dbReference type="PROSITE" id="PS50835"/>
    </source>
</evidence>
<evidence type="ECO:0000256" key="3">
    <source>
        <dbReference type="ARBA" id="ARBA00018767"/>
    </source>
</evidence>
<evidence type="ECO:0000256" key="5">
    <source>
        <dbReference type="ARBA" id="ARBA00022525"/>
    </source>
</evidence>
<dbReference type="PANTHER" id="PTHR19944:SF62">
    <property type="entry name" value="BETA-2-MICROGLOBULIN"/>
    <property type="match status" value="1"/>
</dbReference>
<feature type="transmembrane region" description="Helical" evidence="8">
    <location>
        <begin position="229"/>
        <end position="255"/>
    </location>
</feature>
<feature type="signal peptide" evidence="9">
    <location>
        <begin position="1"/>
        <end position="31"/>
    </location>
</feature>
<dbReference type="InterPro" id="IPR013783">
    <property type="entry name" value="Ig-like_fold"/>
</dbReference>
<evidence type="ECO:0000256" key="4">
    <source>
        <dbReference type="ARBA" id="ARBA00022451"/>
    </source>
</evidence>
<feature type="chain" id="PRO_5028484136" description="Beta-2-microglobulin" evidence="9">
    <location>
        <begin position="32"/>
        <end position="263"/>
    </location>
</feature>
<protein>
    <recommendedName>
        <fullName evidence="3">Beta-2-microglobulin</fullName>
    </recommendedName>
</protein>
<dbReference type="GO" id="GO:0002474">
    <property type="term" value="P:antigen processing and presentation of peptide antigen via MHC class I"/>
    <property type="evidence" value="ECO:0007669"/>
    <property type="project" value="UniProtKB-KW"/>
</dbReference>
<dbReference type="CTD" id="100002901"/>
<dbReference type="RefSeq" id="XP_031424886.1">
    <property type="nucleotide sequence ID" value="XM_031569026.2"/>
</dbReference>
<dbReference type="InterPro" id="IPR003006">
    <property type="entry name" value="Ig/MHC_CS"/>
</dbReference>
<dbReference type="KEGG" id="char:116220785"/>
<keyword evidence="8" id="KW-0812">Transmembrane</keyword>
<evidence type="ECO:0000256" key="6">
    <source>
        <dbReference type="ARBA" id="ARBA00022859"/>
    </source>
</evidence>
<dbReference type="PROSITE" id="PS00290">
    <property type="entry name" value="IG_MHC"/>
    <property type="match status" value="1"/>
</dbReference>
<keyword evidence="5" id="KW-0964">Secreted</keyword>
<dbReference type="GeneID" id="116220785"/>
<organism evidence="11 12">
    <name type="scientific">Clupea harengus</name>
    <name type="common">Atlantic herring</name>
    <dbReference type="NCBI Taxonomy" id="7950"/>
    <lineage>
        <taxon>Eukaryota</taxon>
        <taxon>Metazoa</taxon>
        <taxon>Chordata</taxon>
        <taxon>Craniata</taxon>
        <taxon>Vertebrata</taxon>
        <taxon>Euteleostomi</taxon>
        <taxon>Actinopterygii</taxon>
        <taxon>Neopterygii</taxon>
        <taxon>Teleostei</taxon>
        <taxon>Clupei</taxon>
        <taxon>Clupeiformes</taxon>
        <taxon>Clupeoidei</taxon>
        <taxon>Clupeidae</taxon>
        <taxon>Clupea</taxon>
    </lineage>
</organism>
<dbReference type="SMART" id="SM00407">
    <property type="entry name" value="IGc1"/>
    <property type="match status" value="1"/>
</dbReference>
<dbReference type="GO" id="GO:0005576">
    <property type="term" value="C:extracellular region"/>
    <property type="evidence" value="ECO:0007669"/>
    <property type="project" value="UniProtKB-SubCell"/>
</dbReference>
<name>A0A6P8FMN9_CLUHA</name>
<dbReference type="PANTHER" id="PTHR19944">
    <property type="entry name" value="MHC CLASS II-RELATED"/>
    <property type="match status" value="1"/>
</dbReference>
<dbReference type="InterPro" id="IPR036179">
    <property type="entry name" value="Ig-like_dom_sf"/>
</dbReference>
<evidence type="ECO:0000256" key="8">
    <source>
        <dbReference type="SAM" id="Phobius"/>
    </source>
</evidence>
<evidence type="ECO:0000313" key="12">
    <source>
        <dbReference type="RefSeq" id="XP_031424886.1"/>
    </source>
</evidence>
<keyword evidence="8" id="KW-1133">Transmembrane helix</keyword>
<gene>
    <name evidence="12" type="primary">zmp:0000001138</name>
</gene>
<evidence type="ECO:0000256" key="7">
    <source>
        <dbReference type="ARBA" id="ARBA00023319"/>
    </source>
</evidence>
<evidence type="ECO:0000313" key="11">
    <source>
        <dbReference type="Proteomes" id="UP000515152"/>
    </source>
</evidence>
<sequence>MRERGGKMGKILALNVLFSVLLLSQNMMAWTDYEAVSIIAYTRLTSRDSVEQGVLVLVNEAVFAYFNSTQKTFLLRPSATAGFSVLEASERMYCVSEVTNAFPRQKDYLDRLIKQTNRAKPPKLSPSGNVYSHVPAMEASPNYLYCYATGFYPGDIEISFLLNGRPFLGPTESSDLVYGQDWTFRVFKYISILPHPGEEYACLVNHSSIAQPKITYWRPEVSKTTGASVLLTAVVAVVAVATGGTLGCFISLLIWRRLIVQAK</sequence>
<accession>A0A6P8FMN9</accession>
<evidence type="ECO:0000256" key="2">
    <source>
        <dbReference type="ARBA" id="ARBA00009564"/>
    </source>
</evidence>
<dbReference type="GO" id="GO:0042612">
    <property type="term" value="C:MHC class I protein complex"/>
    <property type="evidence" value="ECO:0007669"/>
    <property type="project" value="UniProtKB-KW"/>
</dbReference>
<comment type="similarity">
    <text evidence="2">Belongs to the beta-2-microglobulin family.</text>
</comment>
<evidence type="ECO:0000256" key="1">
    <source>
        <dbReference type="ARBA" id="ARBA00004613"/>
    </source>
</evidence>
<dbReference type="Pfam" id="PF07654">
    <property type="entry name" value="C1-set"/>
    <property type="match status" value="1"/>
</dbReference>
<dbReference type="OrthoDB" id="9949628at2759"/>
<keyword evidence="11" id="KW-1185">Reference proteome</keyword>
<reference evidence="12" key="1">
    <citation type="submission" date="2025-08" db="UniProtKB">
        <authorList>
            <consortium name="RefSeq"/>
        </authorList>
    </citation>
    <scope>IDENTIFICATION</scope>
</reference>
<keyword evidence="6" id="KW-0391">Immunity</keyword>
<keyword evidence="7" id="KW-0393">Immunoglobulin domain</keyword>
<proteinExistence type="inferred from homology"/>
<feature type="domain" description="Ig-like" evidence="10">
    <location>
        <begin position="122"/>
        <end position="215"/>
    </location>
</feature>
<keyword evidence="9" id="KW-0732">Signal</keyword>
<dbReference type="InterPro" id="IPR050160">
    <property type="entry name" value="MHC/Immunoglobulin"/>
</dbReference>